<reference evidence="2" key="1">
    <citation type="submission" date="2018-11" db="EMBL/GenBank/DDBJ databases">
        <authorList>
            <consortium name="Pathogen Informatics"/>
        </authorList>
    </citation>
    <scope>NUCLEOTIDE SEQUENCE</scope>
</reference>
<name>A0A3S5CKJ7_9PLAT</name>
<dbReference type="AlphaFoldDB" id="A0A3S5CKJ7"/>
<proteinExistence type="predicted"/>
<keyword evidence="3" id="KW-1185">Reference proteome</keyword>
<feature type="region of interest" description="Disordered" evidence="1">
    <location>
        <begin position="74"/>
        <end position="106"/>
    </location>
</feature>
<evidence type="ECO:0000313" key="3">
    <source>
        <dbReference type="Proteomes" id="UP000784294"/>
    </source>
</evidence>
<comment type="caution">
    <text evidence="2">The sequence shown here is derived from an EMBL/GenBank/DDBJ whole genome shotgun (WGS) entry which is preliminary data.</text>
</comment>
<feature type="compositionally biased region" description="Pro residues" evidence="1">
    <location>
        <begin position="83"/>
        <end position="96"/>
    </location>
</feature>
<evidence type="ECO:0000313" key="2">
    <source>
        <dbReference type="EMBL" id="VEL28759.1"/>
    </source>
</evidence>
<sequence length="287" mass="30839">MASLQVTNSFGYGYDESVKAGHRVDESTMQGRQKRHHSRASSSSFLLSQLTANRVVNPATTSVISAITNTVATSHGSTTLPGRQPPPVSPAPPPPTHMISNTGDPAEMTSLINDYARQQHQQLQQLPQPQQQLQLQLQQSVVSAYNKPCEVNGGLGRAPLHSGQCTASYYPGLAGSPLPEIPIANSSLAYQDHLQAYVQHQQQQLSSLGQQHQPTGSVVSGYHPASVAYFSPNALFSPGWQPTHDQINMHHPAGGTILEHPGMKREPPSGGSVHDGTDGMCTNYPIY</sequence>
<organism evidence="2 3">
    <name type="scientific">Protopolystoma xenopodis</name>
    <dbReference type="NCBI Taxonomy" id="117903"/>
    <lineage>
        <taxon>Eukaryota</taxon>
        <taxon>Metazoa</taxon>
        <taxon>Spiralia</taxon>
        <taxon>Lophotrochozoa</taxon>
        <taxon>Platyhelminthes</taxon>
        <taxon>Monogenea</taxon>
        <taxon>Polyopisthocotylea</taxon>
        <taxon>Polystomatidea</taxon>
        <taxon>Polystomatidae</taxon>
        <taxon>Protopolystoma</taxon>
    </lineage>
</organism>
<evidence type="ECO:0000256" key="1">
    <source>
        <dbReference type="SAM" id="MobiDB-lite"/>
    </source>
</evidence>
<dbReference type="EMBL" id="CAAALY010097595">
    <property type="protein sequence ID" value="VEL28759.1"/>
    <property type="molecule type" value="Genomic_DNA"/>
</dbReference>
<gene>
    <name evidence="2" type="ORF">PXEA_LOCUS22199</name>
</gene>
<accession>A0A3S5CKJ7</accession>
<dbReference type="Proteomes" id="UP000784294">
    <property type="component" value="Unassembled WGS sequence"/>
</dbReference>
<protein>
    <submittedName>
        <fullName evidence="2">Uncharacterized protein</fullName>
    </submittedName>
</protein>